<keyword evidence="2" id="KW-1185">Reference proteome</keyword>
<proteinExistence type="predicted"/>
<dbReference type="Pfam" id="PF07849">
    <property type="entry name" value="DUF1641"/>
    <property type="match status" value="1"/>
</dbReference>
<dbReference type="PANTHER" id="PTHR38433">
    <property type="match status" value="1"/>
</dbReference>
<organism evidence="1 2">
    <name type="scientific">Neobacillus ginsengisoli</name>
    <dbReference type="NCBI Taxonomy" id="904295"/>
    <lineage>
        <taxon>Bacteria</taxon>
        <taxon>Bacillati</taxon>
        <taxon>Bacillota</taxon>
        <taxon>Bacilli</taxon>
        <taxon>Bacillales</taxon>
        <taxon>Bacillaceae</taxon>
        <taxon>Neobacillus</taxon>
    </lineage>
</organism>
<sequence>MGKPITTIAKEELTQEQVKMQKLDRLVDNISMHSDGLKQTMELLQELHESGIMEIVVSLLRAKEKVAKIAIDQMVRPPVTNIINNAMTAAGALSDMEPDTTEKLVKSLSNGIKKAEVGLKSGEKVGVFDLLKVLKDPDINRSLVFGLNLLKGMGEGLKE</sequence>
<dbReference type="Proteomes" id="UP001224122">
    <property type="component" value="Unassembled WGS sequence"/>
</dbReference>
<evidence type="ECO:0000313" key="1">
    <source>
        <dbReference type="EMBL" id="MDQ0197989.1"/>
    </source>
</evidence>
<dbReference type="EMBL" id="JAUSTW010000002">
    <property type="protein sequence ID" value="MDQ0197989.1"/>
    <property type="molecule type" value="Genomic_DNA"/>
</dbReference>
<dbReference type="PANTHER" id="PTHR38433:SF1">
    <property type="entry name" value="DUF1641 DOMAIN-CONTAINING PROTEIN"/>
    <property type="match status" value="1"/>
</dbReference>
<comment type="caution">
    <text evidence="1">The sequence shown here is derived from an EMBL/GenBank/DDBJ whole genome shotgun (WGS) entry which is preliminary data.</text>
</comment>
<dbReference type="InterPro" id="IPR012440">
    <property type="entry name" value="DUF1641"/>
</dbReference>
<gene>
    <name evidence="1" type="ORF">J2S10_001130</name>
</gene>
<dbReference type="RefSeq" id="WP_307405288.1">
    <property type="nucleotide sequence ID" value="NZ_JAUSTW010000002.1"/>
</dbReference>
<protein>
    <submittedName>
        <fullName evidence="1">Uncharacterized protein YjgD (DUF1641 family)</fullName>
    </submittedName>
</protein>
<name>A0ABT9XR07_9BACI</name>
<evidence type="ECO:0000313" key="2">
    <source>
        <dbReference type="Proteomes" id="UP001224122"/>
    </source>
</evidence>
<reference evidence="1 2" key="1">
    <citation type="submission" date="2023-07" db="EMBL/GenBank/DDBJ databases">
        <title>Genomic Encyclopedia of Type Strains, Phase IV (KMG-IV): sequencing the most valuable type-strain genomes for metagenomic binning, comparative biology and taxonomic classification.</title>
        <authorList>
            <person name="Goeker M."/>
        </authorList>
    </citation>
    <scope>NUCLEOTIDE SEQUENCE [LARGE SCALE GENOMIC DNA]</scope>
    <source>
        <strain evidence="1 2">DSM 27594</strain>
    </source>
</reference>
<accession>A0ABT9XR07</accession>